<name>A0A8H4NBG0_9PEZI</name>
<dbReference type="Pfam" id="PF21858">
    <property type="entry name" value="DUF6914"/>
    <property type="match status" value="1"/>
</dbReference>
<dbReference type="AlphaFoldDB" id="A0A8H4NBG0"/>
<dbReference type="OrthoDB" id="4924482at2759"/>
<organism evidence="1 2">
    <name type="scientific">Botryosphaeria dothidea</name>
    <dbReference type="NCBI Taxonomy" id="55169"/>
    <lineage>
        <taxon>Eukaryota</taxon>
        <taxon>Fungi</taxon>
        <taxon>Dikarya</taxon>
        <taxon>Ascomycota</taxon>
        <taxon>Pezizomycotina</taxon>
        <taxon>Dothideomycetes</taxon>
        <taxon>Dothideomycetes incertae sedis</taxon>
        <taxon>Botryosphaeriales</taxon>
        <taxon>Botryosphaeriaceae</taxon>
        <taxon>Botryosphaeria</taxon>
    </lineage>
</organism>
<comment type="caution">
    <text evidence="1">The sequence shown here is derived from an EMBL/GenBank/DDBJ whole genome shotgun (WGS) entry which is preliminary data.</text>
</comment>
<dbReference type="Proteomes" id="UP000572817">
    <property type="component" value="Unassembled WGS sequence"/>
</dbReference>
<evidence type="ECO:0000313" key="2">
    <source>
        <dbReference type="Proteomes" id="UP000572817"/>
    </source>
</evidence>
<reference evidence="1" key="1">
    <citation type="submission" date="2020-04" db="EMBL/GenBank/DDBJ databases">
        <title>Genome Assembly and Annotation of Botryosphaeria dothidea sdau 11-99, a Latent Pathogen of Apple Fruit Ring Rot in China.</title>
        <authorList>
            <person name="Yu C."/>
            <person name="Diao Y."/>
            <person name="Lu Q."/>
            <person name="Zhao J."/>
            <person name="Cui S."/>
            <person name="Peng C."/>
            <person name="He B."/>
            <person name="Liu H."/>
        </authorList>
    </citation>
    <scope>NUCLEOTIDE SEQUENCE [LARGE SCALE GENOMIC DNA]</scope>
    <source>
        <strain evidence="1">Sdau11-99</strain>
    </source>
</reference>
<proteinExistence type="predicted"/>
<gene>
    <name evidence="1" type="ORF">GTA08_BOTSDO02104</name>
</gene>
<dbReference type="InterPro" id="IPR054208">
    <property type="entry name" value="DUF6914"/>
</dbReference>
<accession>A0A8H4NBG0</accession>
<evidence type="ECO:0000313" key="1">
    <source>
        <dbReference type="EMBL" id="KAF4309252.1"/>
    </source>
</evidence>
<sequence length="202" mass="23172">MTPARQRSTSGRPGSVLLVLQYHDRLSLGENRARLGFAAFHWSTAVRYDEYHRFDVTDGIVQDKFGNDINPERNWLYRHQVSTTLTEITRYLGAIKIGQVSRKVQPQDLELLFKNIPLPIKEADPQQNCDSWTRDAMSALQTANHCAKMNVDPLMDYALHYADQQIQCPPLVEPETPMFPPTESKSIVRSWIERVQSMGKSK</sequence>
<dbReference type="EMBL" id="WWBZ02000016">
    <property type="protein sequence ID" value="KAF4309252.1"/>
    <property type="molecule type" value="Genomic_DNA"/>
</dbReference>
<keyword evidence="2" id="KW-1185">Reference proteome</keyword>
<protein>
    <submittedName>
        <fullName evidence="1">Uncharacterized protein</fullName>
    </submittedName>
</protein>